<keyword evidence="2" id="KW-1185">Reference proteome</keyword>
<name>A0A495ID95_9MICO</name>
<comment type="caution">
    <text evidence="1">The sequence shown here is derived from an EMBL/GenBank/DDBJ whole genome shotgun (WGS) entry which is preliminary data.</text>
</comment>
<protein>
    <recommendedName>
        <fullName evidence="3">RiboL-PSP-HEPN domain-containing protein</fullName>
    </recommendedName>
</protein>
<organism evidence="1 2">
    <name type="scientific">Frondihabitans australicus</name>
    <dbReference type="NCBI Taxonomy" id="386892"/>
    <lineage>
        <taxon>Bacteria</taxon>
        <taxon>Bacillati</taxon>
        <taxon>Actinomycetota</taxon>
        <taxon>Actinomycetes</taxon>
        <taxon>Micrococcales</taxon>
        <taxon>Microbacteriaceae</taxon>
        <taxon>Frondihabitans</taxon>
    </lineage>
</organism>
<evidence type="ECO:0008006" key="3">
    <source>
        <dbReference type="Google" id="ProtNLM"/>
    </source>
</evidence>
<evidence type="ECO:0000313" key="2">
    <source>
        <dbReference type="Proteomes" id="UP000280008"/>
    </source>
</evidence>
<reference evidence="1 2" key="1">
    <citation type="submission" date="2018-10" db="EMBL/GenBank/DDBJ databases">
        <title>Sequencing the genomes of 1000 actinobacteria strains.</title>
        <authorList>
            <person name="Klenk H.-P."/>
        </authorList>
    </citation>
    <scope>NUCLEOTIDE SEQUENCE [LARGE SCALE GENOMIC DNA]</scope>
    <source>
        <strain evidence="1 2">DSM 17894</strain>
    </source>
</reference>
<gene>
    <name evidence="1" type="ORF">C8E83_1032</name>
</gene>
<evidence type="ECO:0000313" key="1">
    <source>
        <dbReference type="EMBL" id="RKR73932.1"/>
    </source>
</evidence>
<accession>A0A495ID95</accession>
<dbReference type="Proteomes" id="UP000280008">
    <property type="component" value="Unassembled WGS sequence"/>
</dbReference>
<proteinExistence type="predicted"/>
<dbReference type="EMBL" id="RBKS01000001">
    <property type="protein sequence ID" value="RKR73932.1"/>
    <property type="molecule type" value="Genomic_DNA"/>
</dbReference>
<dbReference type="AlphaFoldDB" id="A0A495ID95"/>
<sequence>MSSVDKFIRGLDEVDEALDFSLRPPLGTPTSVIAGLHRSTAVGVLVLLEEFLRDRAAEWSHFLTSARINPSQLPGGAVSYQDRMVEALPGAYRRTAVVNRSILAQGFSKTVASLAGNSLESHEILFDWSGSNIDAADVESILKLVGIGKAWDQMTVFWKILDRTAPNQSARNLLNEVTSSRHRAAHALNPALAQTTLLALSRNARLTAILIDALVSTALVKLARGDVPGNAISNSIRIRRIERDSSRWSEYGPKATRAFRRHPDLQTALTEAAGRAKARDEFVVAVDGGEIKDWRSLI</sequence>